<sequence>MPITTGTGGRKKGDFLTSFLVFLLISVFICGFALSIVSFFYYLNQRKQNEKNLAALSQKIDTLSSRISKIEELLKAGTGIEKIITSANYLSNLSVDLERILEEMVDDPTTGYIRLFVIGQENVWVTFRKGNEIYFSRELKPGLAPYKFYYFKEPSIQTQYSIKIPRDCTIVIGKPGTVYFLVYGVGTTKHPTKVVIWKEPRVENLERDFSLYIPR</sequence>
<dbReference type="PATRIC" id="fig|1123384.7.peg.1283"/>
<gene>
    <name evidence="3" type="ORF">AJ81_06365</name>
</gene>
<dbReference type="OrthoDB" id="48476at2"/>
<dbReference type="AlphaFoldDB" id="A0A0X1KRC6"/>
<evidence type="ECO:0000313" key="3">
    <source>
        <dbReference type="EMBL" id="AJC73876.1"/>
    </source>
</evidence>
<evidence type="ECO:0000313" key="4">
    <source>
        <dbReference type="Proteomes" id="UP000077469"/>
    </source>
</evidence>
<keyword evidence="1" id="KW-0175">Coiled coil</keyword>
<dbReference type="Proteomes" id="UP000077469">
    <property type="component" value="Chromosome"/>
</dbReference>
<name>A0A0X1KRC6_9THEM</name>
<proteinExistence type="predicted"/>
<accession>A0A0X1KRC6</accession>
<feature type="coiled-coil region" evidence="1">
    <location>
        <begin position="46"/>
        <end position="73"/>
    </location>
</feature>
<reference evidence="3 4" key="1">
    <citation type="submission" date="2014-01" db="EMBL/GenBank/DDBJ databases">
        <title>Genome sequencing of Thermotog hypogea.</title>
        <authorList>
            <person name="Zhang X."/>
            <person name="Alvare G."/>
            <person name="Fristensky B."/>
            <person name="Chen L."/>
            <person name="Suen T."/>
            <person name="Chen Q."/>
            <person name="Ma K."/>
        </authorList>
    </citation>
    <scope>NUCLEOTIDE SEQUENCE [LARGE SCALE GENOMIC DNA]</scope>
    <source>
        <strain evidence="3 4">DSM 11164</strain>
    </source>
</reference>
<dbReference type="PaxDb" id="1123384-AJ81_06365"/>
<dbReference type="RefSeq" id="WP_031504615.1">
    <property type="nucleotide sequence ID" value="NC_022795.1"/>
</dbReference>
<evidence type="ECO:0000256" key="1">
    <source>
        <dbReference type="SAM" id="Coils"/>
    </source>
</evidence>
<keyword evidence="4" id="KW-1185">Reference proteome</keyword>
<organism evidence="3 4">
    <name type="scientific">Pseudothermotoga hypogea DSM 11164 = NBRC 106472</name>
    <dbReference type="NCBI Taxonomy" id="1123384"/>
    <lineage>
        <taxon>Bacteria</taxon>
        <taxon>Thermotogati</taxon>
        <taxon>Thermotogota</taxon>
        <taxon>Thermotogae</taxon>
        <taxon>Thermotogales</taxon>
        <taxon>Thermotogaceae</taxon>
        <taxon>Pseudothermotoga</taxon>
    </lineage>
</organism>
<feature type="transmembrane region" description="Helical" evidence="2">
    <location>
        <begin position="20"/>
        <end position="43"/>
    </location>
</feature>
<dbReference type="KEGG" id="phy:AJ81_06365"/>
<keyword evidence="2" id="KW-1133">Transmembrane helix</keyword>
<protein>
    <submittedName>
        <fullName evidence="3">Uncharacterized protein</fullName>
    </submittedName>
</protein>
<evidence type="ECO:0000256" key="2">
    <source>
        <dbReference type="SAM" id="Phobius"/>
    </source>
</evidence>
<dbReference type="STRING" id="1123384.AJ81_06365"/>
<dbReference type="EMBL" id="CP007141">
    <property type="protein sequence ID" value="AJC73876.1"/>
    <property type="molecule type" value="Genomic_DNA"/>
</dbReference>
<keyword evidence="2" id="KW-0472">Membrane</keyword>
<keyword evidence="2" id="KW-0812">Transmembrane</keyword>